<evidence type="ECO:0000256" key="4">
    <source>
        <dbReference type="ARBA" id="ARBA00023163"/>
    </source>
</evidence>
<evidence type="ECO:0000259" key="5">
    <source>
        <dbReference type="PROSITE" id="PS50932"/>
    </source>
</evidence>
<dbReference type="CDD" id="cd06267">
    <property type="entry name" value="PBP1_LacI_sugar_binding-like"/>
    <property type="match status" value="1"/>
</dbReference>
<evidence type="ECO:0000313" key="7">
    <source>
        <dbReference type="Proteomes" id="UP001596915"/>
    </source>
</evidence>
<feature type="domain" description="HTH lacI-type" evidence="5">
    <location>
        <begin position="1"/>
        <end position="58"/>
    </location>
</feature>
<dbReference type="SUPFAM" id="SSF47413">
    <property type="entry name" value="lambda repressor-like DNA-binding domains"/>
    <property type="match status" value="1"/>
</dbReference>
<dbReference type="InterPro" id="IPR028082">
    <property type="entry name" value="Peripla_BP_I"/>
</dbReference>
<evidence type="ECO:0000256" key="1">
    <source>
        <dbReference type="ARBA" id="ARBA00022491"/>
    </source>
</evidence>
<sequence length="330" mass="36182">MRQADIARLAGVSQATVSSVITGSGDRYGIAQETRDKVMAAVEALGYVPSAAARQLRGARNRLIGVHTFEPIFPISQMNFYHEFLVGIEEQAVLDGYNLLLFTATDSATGRRPLFVKGASQLSVADGTILLGLDRERSELERLAESGYPFVHIGQRTIEGVDIPFVSPDYEAGVYNAVEKLITLGHTEIAYLEDDVRFEATTARREGYQRAMARHRLRARVIETAQHDAASFDLRGATAVFAEESPQLLWVTTLADSQHLAIPRDLSVVALSETTSDTTRQWTTLVAPRRRLGAEAVQLLVSVLDGVDSPTHRLLPCLPLKGDTLDKPRG</sequence>
<dbReference type="Pfam" id="PF00356">
    <property type="entry name" value="LacI"/>
    <property type="match status" value="1"/>
</dbReference>
<keyword evidence="4" id="KW-0804">Transcription</keyword>
<proteinExistence type="predicted"/>
<reference evidence="7" key="1">
    <citation type="journal article" date="2019" name="Int. J. Syst. Evol. Microbiol.">
        <title>The Global Catalogue of Microorganisms (GCM) 10K type strain sequencing project: providing services to taxonomists for standard genome sequencing and annotation.</title>
        <authorList>
            <consortium name="The Broad Institute Genomics Platform"/>
            <consortium name="The Broad Institute Genome Sequencing Center for Infectious Disease"/>
            <person name="Wu L."/>
            <person name="Ma J."/>
        </authorList>
    </citation>
    <scope>NUCLEOTIDE SEQUENCE [LARGE SCALE GENOMIC DNA]</scope>
    <source>
        <strain evidence="7">JCM 12607</strain>
    </source>
</reference>
<dbReference type="PROSITE" id="PS50932">
    <property type="entry name" value="HTH_LACI_2"/>
    <property type="match status" value="1"/>
</dbReference>
<dbReference type="CDD" id="cd01392">
    <property type="entry name" value="HTH_LacI"/>
    <property type="match status" value="1"/>
</dbReference>
<accession>A0ABW2WKS6</accession>
<dbReference type="InterPro" id="IPR000843">
    <property type="entry name" value="HTH_LacI"/>
</dbReference>
<organism evidence="6 7">
    <name type="scientific">Streptomyces sanglieri</name>
    <dbReference type="NCBI Taxonomy" id="193460"/>
    <lineage>
        <taxon>Bacteria</taxon>
        <taxon>Bacillati</taxon>
        <taxon>Actinomycetota</taxon>
        <taxon>Actinomycetes</taxon>
        <taxon>Kitasatosporales</taxon>
        <taxon>Streptomycetaceae</taxon>
        <taxon>Streptomyces</taxon>
    </lineage>
</organism>
<dbReference type="Gene3D" id="3.40.50.2300">
    <property type="match status" value="2"/>
</dbReference>
<comment type="caution">
    <text evidence="6">The sequence shown here is derived from an EMBL/GenBank/DDBJ whole genome shotgun (WGS) entry which is preliminary data.</text>
</comment>
<dbReference type="InterPro" id="IPR010982">
    <property type="entry name" value="Lambda_DNA-bd_dom_sf"/>
</dbReference>
<dbReference type="SUPFAM" id="SSF53822">
    <property type="entry name" value="Periplasmic binding protein-like I"/>
    <property type="match status" value="1"/>
</dbReference>
<name>A0ABW2WKS6_9ACTN</name>
<keyword evidence="3 6" id="KW-0238">DNA-binding</keyword>
<dbReference type="PANTHER" id="PTHR30146">
    <property type="entry name" value="LACI-RELATED TRANSCRIPTIONAL REPRESSOR"/>
    <property type="match status" value="1"/>
</dbReference>
<evidence type="ECO:0000256" key="2">
    <source>
        <dbReference type="ARBA" id="ARBA00023015"/>
    </source>
</evidence>
<keyword evidence="7" id="KW-1185">Reference proteome</keyword>
<keyword evidence="1" id="KW-0678">Repressor</keyword>
<keyword evidence="2" id="KW-0805">Transcription regulation</keyword>
<protein>
    <submittedName>
        <fullName evidence="6">LacI family DNA-binding transcriptional regulator</fullName>
    </submittedName>
</protein>
<dbReference type="SMART" id="SM00354">
    <property type="entry name" value="HTH_LACI"/>
    <property type="match status" value="1"/>
</dbReference>
<evidence type="ECO:0000256" key="3">
    <source>
        <dbReference type="ARBA" id="ARBA00023125"/>
    </source>
</evidence>
<dbReference type="InterPro" id="IPR046335">
    <property type="entry name" value="LacI/GalR-like_sensor"/>
</dbReference>
<dbReference type="EMBL" id="JBHTGL010000005">
    <property type="protein sequence ID" value="MFD0622139.1"/>
    <property type="molecule type" value="Genomic_DNA"/>
</dbReference>
<dbReference type="PANTHER" id="PTHR30146:SF148">
    <property type="entry name" value="HTH-TYPE TRANSCRIPTIONAL REPRESSOR PURR-RELATED"/>
    <property type="match status" value="1"/>
</dbReference>
<dbReference type="Gene3D" id="1.10.260.40">
    <property type="entry name" value="lambda repressor-like DNA-binding domains"/>
    <property type="match status" value="1"/>
</dbReference>
<dbReference type="Proteomes" id="UP001596915">
    <property type="component" value="Unassembled WGS sequence"/>
</dbReference>
<dbReference type="GO" id="GO:0003677">
    <property type="term" value="F:DNA binding"/>
    <property type="evidence" value="ECO:0007669"/>
    <property type="project" value="UniProtKB-KW"/>
</dbReference>
<gene>
    <name evidence="6" type="ORF">ACFQ2K_04255</name>
</gene>
<evidence type="ECO:0000313" key="6">
    <source>
        <dbReference type="EMBL" id="MFD0622139.1"/>
    </source>
</evidence>
<dbReference type="Pfam" id="PF13377">
    <property type="entry name" value="Peripla_BP_3"/>
    <property type="match status" value="1"/>
</dbReference>